<comment type="caution">
    <text evidence="6">The sequence shown here is derived from an EMBL/GenBank/DDBJ whole genome shotgun (WGS) entry which is preliminary data.</text>
</comment>
<evidence type="ECO:0000313" key="6">
    <source>
        <dbReference type="EMBL" id="MBM6922245.1"/>
    </source>
</evidence>
<dbReference type="RefSeq" id="WP_191391752.1">
    <property type="nucleotide sequence ID" value="NZ_JACSNR010000001.1"/>
</dbReference>
<dbReference type="PANTHER" id="PTHR30419">
    <property type="entry name" value="HTH-TYPE TRANSCRIPTIONAL REGULATOR YBHD"/>
    <property type="match status" value="1"/>
</dbReference>
<comment type="similarity">
    <text evidence="1">Belongs to the LysR transcriptional regulatory family.</text>
</comment>
<sequence length="302" mass="34537">MELRVLEYFLAVAREQSISGAAEYLHLTQPTLSRQLRELEEELGCTLLVRGKRGQRTALTPEGRLFRQRAQEILDLASKAEQEVRQSGKGITGDVMIGAGETDSMRVIARLTERIRRENPGIRIHVVSGDTQDLTDRLERGLFDFALLFGATDPKKFVRLPLHLRDRWGVLMRKDSPLSQRETICPADLWDKPLILSRQIGIQDGFLRWIQRPLEELQVAATYNLAFNASLMAEEGLGYVLVLDKLIRTDGDSPLCFRPLEPALEAEFALVWKRYAVFSRASEYFLRQLREELGLPPDWFEA</sequence>
<keyword evidence="4" id="KW-0804">Transcription</keyword>
<dbReference type="Pfam" id="PF00126">
    <property type="entry name" value="HTH_1"/>
    <property type="match status" value="1"/>
</dbReference>
<reference evidence="6 7" key="1">
    <citation type="journal article" date="2021" name="Sci. Rep.">
        <title>The distribution of antibiotic resistance genes in chicken gut microbiota commensals.</title>
        <authorList>
            <person name="Juricova H."/>
            <person name="Matiasovicova J."/>
            <person name="Kubasova T."/>
            <person name="Cejkova D."/>
            <person name="Rychlik I."/>
        </authorList>
    </citation>
    <scope>NUCLEOTIDE SEQUENCE [LARGE SCALE GENOMIC DNA]</scope>
    <source>
        <strain evidence="6 7">An564</strain>
    </source>
</reference>
<dbReference type="InterPro" id="IPR005119">
    <property type="entry name" value="LysR_subst-bd"/>
</dbReference>
<dbReference type="InterPro" id="IPR036390">
    <property type="entry name" value="WH_DNA-bd_sf"/>
</dbReference>
<dbReference type="SUPFAM" id="SSF46785">
    <property type="entry name" value="Winged helix' DNA-binding domain"/>
    <property type="match status" value="1"/>
</dbReference>
<accession>A0ABS2GIE0</accession>
<dbReference type="PRINTS" id="PR00039">
    <property type="entry name" value="HTHLYSR"/>
</dbReference>
<dbReference type="InterPro" id="IPR036388">
    <property type="entry name" value="WH-like_DNA-bd_sf"/>
</dbReference>
<evidence type="ECO:0000256" key="4">
    <source>
        <dbReference type="ARBA" id="ARBA00023163"/>
    </source>
</evidence>
<keyword evidence="2" id="KW-0805">Transcription regulation</keyword>
<dbReference type="EMBL" id="JACSNR010000001">
    <property type="protein sequence ID" value="MBM6922245.1"/>
    <property type="molecule type" value="Genomic_DNA"/>
</dbReference>
<dbReference type="CDD" id="cd05466">
    <property type="entry name" value="PBP2_LTTR_substrate"/>
    <property type="match status" value="1"/>
</dbReference>
<feature type="domain" description="HTH lysR-type" evidence="5">
    <location>
        <begin position="1"/>
        <end position="58"/>
    </location>
</feature>
<evidence type="ECO:0000256" key="2">
    <source>
        <dbReference type="ARBA" id="ARBA00023015"/>
    </source>
</evidence>
<organism evidence="6 7">
    <name type="scientific">Hydrogenoanaerobacterium saccharovorans</name>
    <dbReference type="NCBI Taxonomy" id="474960"/>
    <lineage>
        <taxon>Bacteria</taxon>
        <taxon>Bacillati</taxon>
        <taxon>Bacillota</taxon>
        <taxon>Clostridia</taxon>
        <taxon>Eubacteriales</taxon>
        <taxon>Oscillospiraceae</taxon>
        <taxon>Hydrogenoanaerobacterium</taxon>
    </lineage>
</organism>
<dbReference type="Pfam" id="PF03466">
    <property type="entry name" value="LysR_substrate"/>
    <property type="match status" value="1"/>
</dbReference>
<dbReference type="Proteomes" id="UP000724149">
    <property type="component" value="Unassembled WGS sequence"/>
</dbReference>
<protein>
    <submittedName>
        <fullName evidence="6">LysR family transcriptional regulator</fullName>
    </submittedName>
</protein>
<evidence type="ECO:0000256" key="3">
    <source>
        <dbReference type="ARBA" id="ARBA00023125"/>
    </source>
</evidence>
<keyword evidence="3" id="KW-0238">DNA-binding</keyword>
<dbReference type="Gene3D" id="3.40.190.290">
    <property type="match status" value="1"/>
</dbReference>
<name>A0ABS2GIE0_9FIRM</name>
<dbReference type="InterPro" id="IPR050950">
    <property type="entry name" value="HTH-type_LysR_regulators"/>
</dbReference>
<dbReference type="PROSITE" id="PS50931">
    <property type="entry name" value="HTH_LYSR"/>
    <property type="match status" value="1"/>
</dbReference>
<evidence type="ECO:0000259" key="5">
    <source>
        <dbReference type="PROSITE" id="PS50931"/>
    </source>
</evidence>
<gene>
    <name evidence="6" type="ORF">H9X81_00865</name>
</gene>
<proteinExistence type="inferred from homology"/>
<dbReference type="PANTHER" id="PTHR30419:SF8">
    <property type="entry name" value="NITROGEN ASSIMILATION TRANSCRIPTIONAL ACTIVATOR-RELATED"/>
    <property type="match status" value="1"/>
</dbReference>
<dbReference type="InterPro" id="IPR000847">
    <property type="entry name" value="LysR_HTH_N"/>
</dbReference>
<evidence type="ECO:0000256" key="1">
    <source>
        <dbReference type="ARBA" id="ARBA00009437"/>
    </source>
</evidence>
<keyword evidence="7" id="KW-1185">Reference proteome</keyword>
<dbReference type="SUPFAM" id="SSF53850">
    <property type="entry name" value="Periplasmic binding protein-like II"/>
    <property type="match status" value="1"/>
</dbReference>
<dbReference type="Gene3D" id="1.10.10.10">
    <property type="entry name" value="Winged helix-like DNA-binding domain superfamily/Winged helix DNA-binding domain"/>
    <property type="match status" value="1"/>
</dbReference>
<evidence type="ECO:0000313" key="7">
    <source>
        <dbReference type="Proteomes" id="UP000724149"/>
    </source>
</evidence>